<dbReference type="PROSITE" id="PS00636">
    <property type="entry name" value="DNAJ_1"/>
    <property type="match status" value="1"/>
</dbReference>
<name>A0A2J7PRC0_9NEOP</name>
<dbReference type="PROSITE" id="PS50076">
    <property type="entry name" value="DNAJ_2"/>
    <property type="match status" value="1"/>
</dbReference>
<evidence type="ECO:0000259" key="3">
    <source>
        <dbReference type="PROSITE" id="PS50076"/>
    </source>
</evidence>
<dbReference type="Gene3D" id="1.10.287.110">
    <property type="entry name" value="DnaJ domain"/>
    <property type="match status" value="1"/>
</dbReference>
<gene>
    <name evidence="4" type="ORF">B7P43_G01371</name>
</gene>
<feature type="non-terminal residue" evidence="4">
    <location>
        <position position="1"/>
    </location>
</feature>
<keyword evidence="2" id="KW-0812">Transmembrane</keyword>
<dbReference type="AlphaFoldDB" id="A0A2J7PRC0"/>
<feature type="non-terminal residue" evidence="4">
    <location>
        <position position="214"/>
    </location>
</feature>
<dbReference type="InterPro" id="IPR053025">
    <property type="entry name" value="Mito_ATP_Synthase-Asso"/>
</dbReference>
<feature type="domain" description="J" evidence="3">
    <location>
        <begin position="18"/>
        <end position="83"/>
    </location>
</feature>
<evidence type="ECO:0000313" key="5">
    <source>
        <dbReference type="Proteomes" id="UP000235965"/>
    </source>
</evidence>
<feature type="region of interest" description="Disordered" evidence="1">
    <location>
        <begin position="90"/>
        <end position="123"/>
    </location>
</feature>
<dbReference type="EMBL" id="NEVH01022362">
    <property type="protein sequence ID" value="PNF18883.1"/>
    <property type="molecule type" value="Genomic_DNA"/>
</dbReference>
<accession>A0A2J7PRC0</accession>
<dbReference type="PANTHER" id="PTHR44873:SF1">
    <property type="entry name" value="DNAJ HOMOLOG SUBFAMILY C MEMBER 30, MITOCHONDRIAL"/>
    <property type="match status" value="1"/>
</dbReference>
<dbReference type="STRING" id="105785.A0A2J7PRC0"/>
<evidence type="ECO:0000256" key="2">
    <source>
        <dbReference type="SAM" id="Phobius"/>
    </source>
</evidence>
<dbReference type="CDD" id="cd06257">
    <property type="entry name" value="DnaJ"/>
    <property type="match status" value="1"/>
</dbReference>
<keyword evidence="5" id="KW-1185">Reference proteome</keyword>
<organism evidence="4 5">
    <name type="scientific">Cryptotermes secundus</name>
    <dbReference type="NCBI Taxonomy" id="105785"/>
    <lineage>
        <taxon>Eukaryota</taxon>
        <taxon>Metazoa</taxon>
        <taxon>Ecdysozoa</taxon>
        <taxon>Arthropoda</taxon>
        <taxon>Hexapoda</taxon>
        <taxon>Insecta</taxon>
        <taxon>Pterygota</taxon>
        <taxon>Neoptera</taxon>
        <taxon>Polyneoptera</taxon>
        <taxon>Dictyoptera</taxon>
        <taxon>Blattodea</taxon>
        <taxon>Blattoidea</taxon>
        <taxon>Termitoidae</taxon>
        <taxon>Kalotermitidae</taxon>
        <taxon>Cryptotermitinae</taxon>
        <taxon>Cryptotermes</taxon>
    </lineage>
</organism>
<dbReference type="PANTHER" id="PTHR44873">
    <property type="entry name" value="DNAJ HOMOLOG SUBFAMILY C MEMBER 30, MITOCHONDRIAL"/>
    <property type="match status" value="1"/>
</dbReference>
<comment type="caution">
    <text evidence="4">The sequence shown here is derived from an EMBL/GenBank/DDBJ whole genome shotgun (WGS) entry which is preliminary data.</text>
</comment>
<dbReference type="SUPFAM" id="SSF46565">
    <property type="entry name" value="Chaperone J-domain"/>
    <property type="match status" value="1"/>
</dbReference>
<dbReference type="InterPro" id="IPR001623">
    <property type="entry name" value="DnaJ_domain"/>
</dbReference>
<dbReference type="SMART" id="SM00271">
    <property type="entry name" value="DnaJ"/>
    <property type="match status" value="1"/>
</dbReference>
<dbReference type="PRINTS" id="PR00625">
    <property type="entry name" value="JDOMAIN"/>
</dbReference>
<proteinExistence type="predicted"/>
<reference evidence="4 5" key="1">
    <citation type="submission" date="2017-12" db="EMBL/GenBank/DDBJ databases">
        <title>Hemimetabolous genomes reveal molecular basis of termite eusociality.</title>
        <authorList>
            <person name="Harrison M.C."/>
            <person name="Jongepier E."/>
            <person name="Robertson H.M."/>
            <person name="Arning N."/>
            <person name="Bitard-Feildel T."/>
            <person name="Chao H."/>
            <person name="Childers C.P."/>
            <person name="Dinh H."/>
            <person name="Doddapaneni H."/>
            <person name="Dugan S."/>
            <person name="Gowin J."/>
            <person name="Greiner C."/>
            <person name="Han Y."/>
            <person name="Hu H."/>
            <person name="Hughes D.S.T."/>
            <person name="Huylmans A.-K."/>
            <person name="Kemena C."/>
            <person name="Kremer L.P.M."/>
            <person name="Lee S.L."/>
            <person name="Lopez-Ezquerra A."/>
            <person name="Mallet L."/>
            <person name="Monroy-Kuhn J.M."/>
            <person name="Moser A."/>
            <person name="Murali S.C."/>
            <person name="Muzny D.M."/>
            <person name="Otani S."/>
            <person name="Piulachs M.-D."/>
            <person name="Poelchau M."/>
            <person name="Qu J."/>
            <person name="Schaub F."/>
            <person name="Wada-Katsumata A."/>
            <person name="Worley K.C."/>
            <person name="Xie Q."/>
            <person name="Ylla G."/>
            <person name="Poulsen M."/>
            <person name="Gibbs R.A."/>
            <person name="Schal C."/>
            <person name="Richards S."/>
            <person name="Belles X."/>
            <person name="Korb J."/>
            <person name="Bornberg-Bauer E."/>
        </authorList>
    </citation>
    <scope>NUCLEOTIDE SEQUENCE [LARGE SCALE GENOMIC DNA]</scope>
    <source>
        <tissue evidence="4">Whole body</tissue>
    </source>
</reference>
<feature type="compositionally biased region" description="Basic and acidic residues" evidence="1">
    <location>
        <begin position="99"/>
        <end position="115"/>
    </location>
</feature>
<dbReference type="FunCoup" id="A0A2J7PRC0">
    <property type="interactions" value="649"/>
</dbReference>
<keyword evidence="2" id="KW-1133">Transmembrane helix</keyword>
<dbReference type="InParanoid" id="A0A2J7PRC0"/>
<sequence>SQIRLIKYFSISAICKRSHYESLGLTPHATQADIKSAYYKMSMEFHPDKNKGSEEAAQKFRDITEAYEVLGNLRLRKLYDKGILHTAGPQFAENAEETTQDHTESKFYKSREQRSKAPPPTGRTSIYNFDEWTRMHYGTSFARKEAAKARYERKVVKNISDRHFFVSELVFFATVLILTSISLSYIKNKSYDIVDESVNNNDTNHPPNSLPTAK</sequence>
<dbReference type="Proteomes" id="UP000235965">
    <property type="component" value="Unassembled WGS sequence"/>
</dbReference>
<dbReference type="InterPro" id="IPR018253">
    <property type="entry name" value="DnaJ_domain_CS"/>
</dbReference>
<dbReference type="InterPro" id="IPR036869">
    <property type="entry name" value="J_dom_sf"/>
</dbReference>
<feature type="transmembrane region" description="Helical" evidence="2">
    <location>
        <begin position="164"/>
        <end position="186"/>
    </location>
</feature>
<evidence type="ECO:0000256" key="1">
    <source>
        <dbReference type="SAM" id="MobiDB-lite"/>
    </source>
</evidence>
<evidence type="ECO:0000313" key="4">
    <source>
        <dbReference type="EMBL" id="PNF18883.1"/>
    </source>
</evidence>
<protein>
    <recommendedName>
        <fullName evidence="3">J domain-containing protein</fullName>
    </recommendedName>
</protein>
<dbReference type="Pfam" id="PF00226">
    <property type="entry name" value="DnaJ"/>
    <property type="match status" value="1"/>
</dbReference>
<keyword evidence="2" id="KW-0472">Membrane</keyword>